<dbReference type="FunFam" id="2.40.70.10:FF:000011">
    <property type="entry name" value="Aspartic protease"/>
    <property type="match status" value="1"/>
</dbReference>
<evidence type="ECO:0000256" key="8">
    <source>
        <dbReference type="RuleBase" id="RU000454"/>
    </source>
</evidence>
<evidence type="ECO:0000256" key="7">
    <source>
        <dbReference type="PIRSR" id="PIRSR601461-2"/>
    </source>
</evidence>
<dbReference type="EMBL" id="CCBQ010000027">
    <property type="protein sequence ID" value="CDO93961.1"/>
    <property type="molecule type" value="Genomic_DNA"/>
</dbReference>
<dbReference type="OrthoDB" id="771136at2759"/>
<dbReference type="InterPro" id="IPR001969">
    <property type="entry name" value="Aspartic_peptidase_AS"/>
</dbReference>
<evidence type="ECO:0000313" key="13">
    <source>
        <dbReference type="Proteomes" id="UP000031516"/>
    </source>
</evidence>
<feature type="disulfide bond" evidence="7">
    <location>
        <begin position="331"/>
        <end position="367"/>
    </location>
</feature>
<dbReference type="Proteomes" id="UP000031516">
    <property type="component" value="Unassembled WGS sequence"/>
</dbReference>
<proteinExistence type="inferred from homology"/>
<evidence type="ECO:0000256" key="6">
    <source>
        <dbReference type="PIRSR" id="PIRSR601461-1"/>
    </source>
</evidence>
<dbReference type="PROSITE" id="PS00141">
    <property type="entry name" value="ASP_PROTEASE"/>
    <property type="match status" value="1"/>
</dbReference>
<keyword evidence="3 10" id="KW-0732">Signal</keyword>
<evidence type="ECO:0000256" key="5">
    <source>
        <dbReference type="ARBA" id="ARBA00022801"/>
    </source>
</evidence>
<dbReference type="PANTHER" id="PTHR47966:SF65">
    <property type="entry name" value="ASPARTIC-TYPE ENDOPEPTIDASE"/>
    <property type="match status" value="1"/>
</dbReference>
<evidence type="ECO:0000256" key="10">
    <source>
        <dbReference type="SAM" id="SignalP"/>
    </source>
</evidence>
<comment type="similarity">
    <text evidence="1 8">Belongs to the peptidase A1 family.</text>
</comment>
<dbReference type="InterPro" id="IPR033876">
    <property type="entry name" value="SAP-like"/>
</dbReference>
<dbReference type="CDD" id="cd05474">
    <property type="entry name" value="SAP_like"/>
    <property type="match status" value="1"/>
</dbReference>
<keyword evidence="2 8" id="KW-0645">Protease</keyword>
<feature type="signal peptide" evidence="10">
    <location>
        <begin position="1"/>
        <end position="17"/>
    </location>
</feature>
<dbReference type="GO" id="GO:0004190">
    <property type="term" value="F:aspartic-type endopeptidase activity"/>
    <property type="evidence" value="ECO:0007669"/>
    <property type="project" value="UniProtKB-KW"/>
</dbReference>
<keyword evidence="13" id="KW-1185">Reference proteome</keyword>
<evidence type="ECO:0000256" key="3">
    <source>
        <dbReference type="ARBA" id="ARBA00022729"/>
    </source>
</evidence>
<evidence type="ECO:0000256" key="4">
    <source>
        <dbReference type="ARBA" id="ARBA00022750"/>
    </source>
</evidence>
<dbReference type="PRINTS" id="PR00792">
    <property type="entry name" value="PEPSIN"/>
</dbReference>
<feature type="active site" evidence="6">
    <location>
        <position position="296"/>
    </location>
</feature>
<keyword evidence="7" id="KW-1015">Disulfide bond</keyword>
<comment type="caution">
    <text evidence="12">The sequence shown here is derived from an EMBL/GenBank/DDBJ whole genome shotgun (WGS) entry which is preliminary data.</text>
</comment>
<keyword evidence="5 8" id="KW-0378">Hydrolase</keyword>
<dbReference type="InterPro" id="IPR021109">
    <property type="entry name" value="Peptidase_aspartic_dom_sf"/>
</dbReference>
<dbReference type="GO" id="GO:0071944">
    <property type="term" value="C:cell periphery"/>
    <property type="evidence" value="ECO:0007669"/>
    <property type="project" value="UniProtKB-ARBA"/>
</dbReference>
<feature type="domain" description="Peptidase A1" evidence="11">
    <location>
        <begin position="58"/>
        <end position="402"/>
    </location>
</feature>
<reference evidence="12 13" key="1">
    <citation type="submission" date="2014-03" db="EMBL/GenBank/DDBJ databases">
        <title>The genome of Kluyveromyces dobzhanskii.</title>
        <authorList>
            <person name="Nystedt B."/>
            <person name="Astrom S."/>
        </authorList>
    </citation>
    <scope>NUCLEOTIDE SEQUENCE [LARGE SCALE GENOMIC DNA]</scope>
    <source>
        <strain evidence="12 13">CBS 2104</strain>
    </source>
</reference>
<dbReference type="PANTHER" id="PTHR47966">
    <property type="entry name" value="BETA-SITE APP-CLEAVING ENZYME, ISOFORM A-RELATED"/>
    <property type="match status" value="1"/>
</dbReference>
<keyword evidence="4 8" id="KW-0064">Aspartyl protease</keyword>
<protein>
    <submittedName>
        <fullName evidence="12">WGS project CCBQ000000000 data, contig 00102</fullName>
    </submittedName>
</protein>
<evidence type="ECO:0000259" key="11">
    <source>
        <dbReference type="PROSITE" id="PS51767"/>
    </source>
</evidence>
<gene>
    <name evidence="12" type="ORF">KLDO_g2247</name>
</gene>
<evidence type="ECO:0000313" key="12">
    <source>
        <dbReference type="EMBL" id="CDO93961.1"/>
    </source>
</evidence>
<feature type="active site" evidence="6">
    <location>
        <position position="76"/>
    </location>
</feature>
<dbReference type="InterPro" id="IPR001461">
    <property type="entry name" value="Aspartic_peptidase_A1"/>
</dbReference>
<dbReference type="Gene3D" id="2.40.70.10">
    <property type="entry name" value="Acid Proteases"/>
    <property type="match status" value="2"/>
</dbReference>
<evidence type="ECO:0000256" key="1">
    <source>
        <dbReference type="ARBA" id="ARBA00007447"/>
    </source>
</evidence>
<sequence>MFLPIISIYFLTLIVKCFRIDVEQERVIALQLREPANKKIWKRSGNFEATLNQQDYFYTVEVGLGTPPQNIKCIFDTGSSDLWVPAKTNPFCLGNEPSTNGTTQFYGVDIVPSLDCDSIGVFDPNLSTTFSTIGYNFSTQYFDGSYSDGYWAIDEVSISGKEVPNVQFAVANTSNAPAGVLGAGLPNLEAVKGYDGAPNENYDNFPQMLKNNGLIDRVLYSLFFDGVDSQSGTVLFGGVDVEKFDENLFTLPLVNIYEQIDQPAAFDVTLQGLGIRSESNCTETVISHKMAPALLDSGSTIMGAPEDVVEKIAEELGAVFSESDGLYVLSCPSSSDDRTFYFDFGELKLKVPLQDLLFLPDSGQSYCGLAVIASGDEWILGDLILKSAYIVYDLDNLEVSIGQFKASSGTSIKSIGAKGSLPKTIQSKASSWSMNGNTNASTKSVFDQPLPKKCRQSPTKTCPAKQKTVKREVSQIVYNEPILENSSTNLRPCRLLCMILAMFYSIIYLQ</sequence>
<dbReference type="Pfam" id="PF00026">
    <property type="entry name" value="Asp"/>
    <property type="match status" value="1"/>
</dbReference>
<dbReference type="AlphaFoldDB" id="A0A0A8L752"/>
<feature type="chain" id="PRO_5002038246" evidence="10">
    <location>
        <begin position="18"/>
        <end position="510"/>
    </location>
</feature>
<organism evidence="12 13">
    <name type="scientific">Kluyveromyces dobzhanskii CBS 2104</name>
    <dbReference type="NCBI Taxonomy" id="1427455"/>
    <lineage>
        <taxon>Eukaryota</taxon>
        <taxon>Fungi</taxon>
        <taxon>Dikarya</taxon>
        <taxon>Ascomycota</taxon>
        <taxon>Saccharomycotina</taxon>
        <taxon>Saccharomycetes</taxon>
        <taxon>Saccharomycetales</taxon>
        <taxon>Saccharomycetaceae</taxon>
        <taxon>Kluyveromyces</taxon>
    </lineage>
</organism>
<dbReference type="InterPro" id="IPR033121">
    <property type="entry name" value="PEPTIDASE_A1"/>
</dbReference>
<accession>A0A0A8L752</accession>
<dbReference type="GO" id="GO:0006508">
    <property type="term" value="P:proteolysis"/>
    <property type="evidence" value="ECO:0007669"/>
    <property type="project" value="UniProtKB-KW"/>
</dbReference>
<evidence type="ECO:0000256" key="9">
    <source>
        <dbReference type="SAM" id="MobiDB-lite"/>
    </source>
</evidence>
<evidence type="ECO:0000256" key="2">
    <source>
        <dbReference type="ARBA" id="ARBA00022670"/>
    </source>
</evidence>
<dbReference type="PROSITE" id="PS51767">
    <property type="entry name" value="PEPTIDASE_A1"/>
    <property type="match status" value="1"/>
</dbReference>
<dbReference type="SUPFAM" id="SSF50630">
    <property type="entry name" value="Acid proteases"/>
    <property type="match status" value="1"/>
</dbReference>
<feature type="region of interest" description="Disordered" evidence="9">
    <location>
        <begin position="440"/>
        <end position="461"/>
    </location>
</feature>
<name>A0A0A8L752_9SACH</name>